<accession>X1HAS4</accession>
<dbReference type="EMBL" id="BARU01026828">
    <property type="protein sequence ID" value="GAH67301.1"/>
    <property type="molecule type" value="Genomic_DNA"/>
</dbReference>
<dbReference type="Gene3D" id="3.40.50.720">
    <property type="entry name" value="NAD(P)-binding Rossmann-like Domain"/>
    <property type="match status" value="1"/>
</dbReference>
<organism evidence="1">
    <name type="scientific">marine sediment metagenome</name>
    <dbReference type="NCBI Taxonomy" id="412755"/>
    <lineage>
        <taxon>unclassified sequences</taxon>
        <taxon>metagenomes</taxon>
        <taxon>ecological metagenomes</taxon>
    </lineage>
</organism>
<proteinExistence type="predicted"/>
<dbReference type="AlphaFoldDB" id="X1HAS4"/>
<protein>
    <submittedName>
        <fullName evidence="1">Uncharacterized protein</fullName>
    </submittedName>
</protein>
<sequence length="83" mass="9249">FMSMPGPEHIPPIVVYLATEEAGNINGQIFHVEKGRVGIYSEPTEVRMIFNKGEVWDLDELIRLVPTSLLVGYTNPAPPEQAK</sequence>
<evidence type="ECO:0000313" key="1">
    <source>
        <dbReference type="EMBL" id="GAH67301.1"/>
    </source>
</evidence>
<reference evidence="1" key="1">
    <citation type="journal article" date="2014" name="Front. Microbiol.">
        <title>High frequency of phylogenetically diverse reductive dehalogenase-homologous genes in deep subseafloor sedimentary metagenomes.</title>
        <authorList>
            <person name="Kawai M."/>
            <person name="Futagami T."/>
            <person name="Toyoda A."/>
            <person name="Takaki Y."/>
            <person name="Nishi S."/>
            <person name="Hori S."/>
            <person name="Arai W."/>
            <person name="Tsubouchi T."/>
            <person name="Morono Y."/>
            <person name="Uchiyama I."/>
            <person name="Ito T."/>
            <person name="Fujiyama A."/>
            <person name="Inagaki F."/>
            <person name="Takami H."/>
        </authorList>
    </citation>
    <scope>NUCLEOTIDE SEQUENCE</scope>
    <source>
        <strain evidence="1">Expedition CK06-06</strain>
    </source>
</reference>
<name>X1HAS4_9ZZZZ</name>
<feature type="non-terminal residue" evidence="1">
    <location>
        <position position="1"/>
    </location>
</feature>
<gene>
    <name evidence="1" type="ORF">S03H2_43052</name>
</gene>
<comment type="caution">
    <text evidence="1">The sequence shown here is derived from an EMBL/GenBank/DDBJ whole genome shotgun (WGS) entry which is preliminary data.</text>
</comment>